<keyword evidence="3" id="KW-0548">Nucleotidyltransferase</keyword>
<proteinExistence type="inferred from homology"/>
<dbReference type="GO" id="GO:0006261">
    <property type="term" value="P:DNA-templated DNA replication"/>
    <property type="evidence" value="ECO:0007669"/>
    <property type="project" value="TreeGrafter"/>
</dbReference>
<evidence type="ECO:0000256" key="3">
    <source>
        <dbReference type="ARBA" id="ARBA00022695"/>
    </source>
</evidence>
<dbReference type="EMBL" id="MGEK01000015">
    <property type="protein sequence ID" value="OGL82634.1"/>
    <property type="molecule type" value="Genomic_DNA"/>
</dbReference>
<dbReference type="InterPro" id="IPR027417">
    <property type="entry name" value="P-loop_NTPase"/>
</dbReference>
<evidence type="ECO:0000256" key="4">
    <source>
        <dbReference type="ARBA" id="ARBA00022705"/>
    </source>
</evidence>
<comment type="similarity">
    <text evidence="6">Belongs to the DNA polymerase HolA subunit family.</text>
</comment>
<dbReference type="Gene3D" id="1.10.8.60">
    <property type="match status" value="1"/>
</dbReference>
<evidence type="ECO:0000256" key="6">
    <source>
        <dbReference type="ARBA" id="ARBA00034754"/>
    </source>
</evidence>
<reference evidence="9 10" key="1">
    <citation type="journal article" date="2016" name="Nat. Commun.">
        <title>Thousands of microbial genomes shed light on interconnected biogeochemical processes in an aquifer system.</title>
        <authorList>
            <person name="Anantharaman K."/>
            <person name="Brown C.T."/>
            <person name="Hug L.A."/>
            <person name="Sharon I."/>
            <person name="Castelle C.J."/>
            <person name="Probst A.J."/>
            <person name="Thomas B.C."/>
            <person name="Singh A."/>
            <person name="Wilkins M.J."/>
            <person name="Karaoz U."/>
            <person name="Brodie E.L."/>
            <person name="Williams K.H."/>
            <person name="Hubbard S.S."/>
            <person name="Banfield J.F."/>
        </authorList>
    </citation>
    <scope>NUCLEOTIDE SEQUENCE [LARGE SCALE GENOMIC DNA]</scope>
</reference>
<evidence type="ECO:0000313" key="9">
    <source>
        <dbReference type="EMBL" id="OGL82634.1"/>
    </source>
</evidence>
<evidence type="ECO:0000256" key="7">
    <source>
        <dbReference type="ARBA" id="ARBA00049244"/>
    </source>
</evidence>
<accession>A0A1F7UXZ4</accession>
<evidence type="ECO:0000256" key="5">
    <source>
        <dbReference type="ARBA" id="ARBA00022932"/>
    </source>
</evidence>
<dbReference type="SUPFAM" id="SSF48019">
    <property type="entry name" value="post-AAA+ oligomerization domain-like"/>
    <property type="match status" value="1"/>
</dbReference>
<keyword evidence="2" id="KW-0808">Transferase</keyword>
<dbReference type="GO" id="GO:0009360">
    <property type="term" value="C:DNA polymerase III complex"/>
    <property type="evidence" value="ECO:0007669"/>
    <property type="project" value="TreeGrafter"/>
</dbReference>
<dbReference type="SUPFAM" id="SSF52540">
    <property type="entry name" value="P-loop containing nucleoside triphosphate hydrolases"/>
    <property type="match status" value="1"/>
</dbReference>
<sequence>MVFLITGPDTYRARLKLRELKDKFLKEVDPSGLNMRTVNGATLTLEGVRHYLESQPLLARRRLMIFENVLSHKKLEVLEAVFGALEREQERKEGEDNIVIFFEGEEPTTKNHLHAWLVKHAHLLRFALLQGRELEQWVEDEWRGRGRRIDPRAVKRLIVSTGNDLWKLSNEIQKIDAYLEAGVMMDEKAVALMAEEPFDDNIFSFTDAVIGGDLKKSAPMLMEHLARELAPQQLIALLEKQLRVLLLLAEAPASRSAPTLPGIHPYMVKRLWATARRSDIKRLKKIYADLMKVDIDLKSSTGDFKTLLLTFLTKSSLNQS</sequence>
<evidence type="ECO:0000259" key="8">
    <source>
        <dbReference type="Pfam" id="PF21694"/>
    </source>
</evidence>
<keyword evidence="5" id="KW-0239">DNA-directed DNA polymerase</keyword>
<evidence type="ECO:0000256" key="1">
    <source>
        <dbReference type="ARBA" id="ARBA00012417"/>
    </source>
</evidence>
<dbReference type="GO" id="GO:0003887">
    <property type="term" value="F:DNA-directed DNA polymerase activity"/>
    <property type="evidence" value="ECO:0007669"/>
    <property type="project" value="UniProtKB-KW"/>
</dbReference>
<keyword evidence="4" id="KW-0235">DNA replication</keyword>
<name>A0A1F7UXZ4_9BACT</name>
<gene>
    <name evidence="9" type="ORF">A2936_04855</name>
</gene>
<dbReference type="EC" id="2.7.7.7" evidence="1"/>
<dbReference type="AlphaFoldDB" id="A0A1F7UXZ4"/>
<dbReference type="InterPro" id="IPR008921">
    <property type="entry name" value="DNA_pol3_clamp-load_cplx_C"/>
</dbReference>
<feature type="domain" description="DNA polymerase III delta subunit-like C-terminal" evidence="8">
    <location>
        <begin position="200"/>
        <end position="314"/>
    </location>
</feature>
<dbReference type="GO" id="GO:0003677">
    <property type="term" value="F:DNA binding"/>
    <property type="evidence" value="ECO:0007669"/>
    <property type="project" value="InterPro"/>
</dbReference>
<dbReference type="Pfam" id="PF21694">
    <property type="entry name" value="DNA_pol3_delta_C"/>
    <property type="match status" value="1"/>
</dbReference>
<dbReference type="InterPro" id="IPR005790">
    <property type="entry name" value="DNA_polIII_delta"/>
</dbReference>
<protein>
    <recommendedName>
        <fullName evidence="1">DNA-directed DNA polymerase</fullName>
        <ecNumber evidence="1">2.7.7.7</ecNumber>
    </recommendedName>
</protein>
<dbReference type="NCBIfam" id="TIGR01128">
    <property type="entry name" value="holA"/>
    <property type="match status" value="1"/>
</dbReference>
<organism evidence="9 10">
    <name type="scientific">Candidatus Uhrbacteria bacterium RIFCSPLOWO2_01_FULL_47_25</name>
    <dbReference type="NCBI Taxonomy" id="1802402"/>
    <lineage>
        <taxon>Bacteria</taxon>
        <taxon>Candidatus Uhriibacteriota</taxon>
    </lineage>
</organism>
<evidence type="ECO:0000256" key="2">
    <source>
        <dbReference type="ARBA" id="ARBA00022679"/>
    </source>
</evidence>
<dbReference type="PANTHER" id="PTHR34388:SF1">
    <property type="entry name" value="DNA POLYMERASE III SUBUNIT DELTA"/>
    <property type="match status" value="1"/>
</dbReference>
<dbReference type="Gene3D" id="3.40.50.300">
    <property type="entry name" value="P-loop containing nucleotide triphosphate hydrolases"/>
    <property type="match status" value="1"/>
</dbReference>
<dbReference type="PANTHER" id="PTHR34388">
    <property type="entry name" value="DNA POLYMERASE III SUBUNIT DELTA"/>
    <property type="match status" value="1"/>
</dbReference>
<dbReference type="Proteomes" id="UP000176846">
    <property type="component" value="Unassembled WGS sequence"/>
</dbReference>
<dbReference type="InterPro" id="IPR048466">
    <property type="entry name" value="DNA_pol3_delta-like_C"/>
</dbReference>
<comment type="caution">
    <text evidence="9">The sequence shown here is derived from an EMBL/GenBank/DDBJ whole genome shotgun (WGS) entry which is preliminary data.</text>
</comment>
<dbReference type="Gene3D" id="1.20.272.10">
    <property type="match status" value="1"/>
</dbReference>
<evidence type="ECO:0000313" key="10">
    <source>
        <dbReference type="Proteomes" id="UP000176846"/>
    </source>
</evidence>
<comment type="catalytic activity">
    <reaction evidence="7">
        <text>DNA(n) + a 2'-deoxyribonucleoside 5'-triphosphate = DNA(n+1) + diphosphate</text>
        <dbReference type="Rhea" id="RHEA:22508"/>
        <dbReference type="Rhea" id="RHEA-COMP:17339"/>
        <dbReference type="Rhea" id="RHEA-COMP:17340"/>
        <dbReference type="ChEBI" id="CHEBI:33019"/>
        <dbReference type="ChEBI" id="CHEBI:61560"/>
        <dbReference type="ChEBI" id="CHEBI:173112"/>
        <dbReference type="EC" id="2.7.7.7"/>
    </reaction>
</comment>